<protein>
    <submittedName>
        <fullName evidence="3">ABC transporter substrate-binding protein</fullName>
    </submittedName>
</protein>
<feature type="chain" id="PRO_5045714815" evidence="1">
    <location>
        <begin position="24"/>
        <end position="349"/>
    </location>
</feature>
<reference evidence="3 4" key="1">
    <citation type="submission" date="2020-06" db="EMBL/GenBank/DDBJ databases">
        <title>Actinomadura xiongansis sp. nov., isolated from soil of Baiyangdian.</title>
        <authorList>
            <person name="Zhang X."/>
        </authorList>
    </citation>
    <scope>NUCLEOTIDE SEQUENCE [LARGE SCALE GENOMIC DNA]</scope>
    <source>
        <strain evidence="3 4">HBUM206468</strain>
    </source>
</reference>
<sequence length="349" mass="36849">MRSVTQIRVGLAALCVVGLTATACGGSSSGGDQAKTATCGSGPLGKPTTVSLGIQPGAQDLITFVMEREGYAAKHNLKLDIKKFQNPSALHTAIGEKVVNVGFGGLTAMAVARSHRRGTMIFNILTGPSNIVFAPKASSLQTFADLKGRKLGAFGGRGSATFGIQSVVAKEVYGIGDMGKDMDILDAPDSALMGLMDQGKVDAALLGTTATVQALLSGKYKVLSDMSADYEKKFGRPPGHVTVASNDEYAEKNCEVLRAFSGALADALKFIQGDEDVWATYAQQIKITDPKAAQMLKDRVGSRYITKWDQAQVDAETQLIQRLIGVLGKDAFVAETPKGLFRLDLQPTA</sequence>
<name>A0ABR7LJR2_9ACTN</name>
<evidence type="ECO:0000313" key="3">
    <source>
        <dbReference type="EMBL" id="MBC6465095.1"/>
    </source>
</evidence>
<evidence type="ECO:0000259" key="2">
    <source>
        <dbReference type="Pfam" id="PF09084"/>
    </source>
</evidence>
<keyword evidence="4" id="KW-1185">Reference proteome</keyword>
<accession>A0ABR7LJR2</accession>
<dbReference type="SUPFAM" id="SSF53850">
    <property type="entry name" value="Periplasmic binding protein-like II"/>
    <property type="match status" value="1"/>
</dbReference>
<dbReference type="Pfam" id="PF09084">
    <property type="entry name" value="NMT1"/>
    <property type="match status" value="1"/>
</dbReference>
<dbReference type="PROSITE" id="PS51257">
    <property type="entry name" value="PROKAR_LIPOPROTEIN"/>
    <property type="match status" value="1"/>
</dbReference>
<feature type="domain" description="SsuA/THI5-like" evidence="2">
    <location>
        <begin position="64"/>
        <end position="272"/>
    </location>
</feature>
<dbReference type="Gene3D" id="3.40.190.10">
    <property type="entry name" value="Periplasmic binding protein-like II"/>
    <property type="match status" value="2"/>
</dbReference>
<dbReference type="RefSeq" id="WP_187242111.1">
    <property type="nucleotide sequence ID" value="NZ_BAAAOK010000017.1"/>
</dbReference>
<evidence type="ECO:0000256" key="1">
    <source>
        <dbReference type="SAM" id="SignalP"/>
    </source>
</evidence>
<keyword evidence="1" id="KW-0732">Signal</keyword>
<feature type="signal peptide" evidence="1">
    <location>
        <begin position="1"/>
        <end position="23"/>
    </location>
</feature>
<dbReference type="Proteomes" id="UP000805614">
    <property type="component" value="Unassembled WGS sequence"/>
</dbReference>
<gene>
    <name evidence="3" type="ORF">HKK74_06265</name>
</gene>
<evidence type="ECO:0000313" key="4">
    <source>
        <dbReference type="Proteomes" id="UP000805614"/>
    </source>
</evidence>
<dbReference type="InterPro" id="IPR015168">
    <property type="entry name" value="SsuA/THI5"/>
</dbReference>
<comment type="caution">
    <text evidence="3">The sequence shown here is derived from an EMBL/GenBank/DDBJ whole genome shotgun (WGS) entry which is preliminary data.</text>
</comment>
<dbReference type="PANTHER" id="PTHR30024">
    <property type="entry name" value="ALIPHATIC SULFONATES-BINDING PROTEIN-RELATED"/>
    <property type="match status" value="1"/>
</dbReference>
<proteinExistence type="predicted"/>
<dbReference type="EMBL" id="JABVEC010000003">
    <property type="protein sequence ID" value="MBC6465095.1"/>
    <property type="molecule type" value="Genomic_DNA"/>
</dbReference>
<organism evidence="3 4">
    <name type="scientific">Actinomadura alba</name>
    <dbReference type="NCBI Taxonomy" id="406431"/>
    <lineage>
        <taxon>Bacteria</taxon>
        <taxon>Bacillati</taxon>
        <taxon>Actinomycetota</taxon>
        <taxon>Actinomycetes</taxon>
        <taxon>Streptosporangiales</taxon>
        <taxon>Thermomonosporaceae</taxon>
        <taxon>Actinomadura</taxon>
    </lineage>
</organism>